<dbReference type="EMBL" id="JBITGY010000013">
    <property type="protein sequence ID" value="MFI6504051.1"/>
    <property type="molecule type" value="Genomic_DNA"/>
</dbReference>
<protein>
    <submittedName>
        <fullName evidence="1">Uncharacterized protein</fullName>
    </submittedName>
</protein>
<dbReference type="Proteomes" id="UP001612741">
    <property type="component" value="Unassembled WGS sequence"/>
</dbReference>
<evidence type="ECO:0000313" key="2">
    <source>
        <dbReference type="Proteomes" id="UP001612741"/>
    </source>
</evidence>
<reference evidence="1 2" key="1">
    <citation type="submission" date="2024-10" db="EMBL/GenBank/DDBJ databases">
        <title>The Natural Products Discovery Center: Release of the First 8490 Sequenced Strains for Exploring Actinobacteria Biosynthetic Diversity.</title>
        <authorList>
            <person name="Kalkreuter E."/>
            <person name="Kautsar S.A."/>
            <person name="Yang D."/>
            <person name="Bader C.D."/>
            <person name="Teijaro C.N."/>
            <person name="Fluegel L."/>
            <person name="Davis C.M."/>
            <person name="Simpson J.R."/>
            <person name="Lauterbach L."/>
            <person name="Steele A.D."/>
            <person name="Gui C."/>
            <person name="Meng S."/>
            <person name="Li G."/>
            <person name="Viehrig K."/>
            <person name="Ye F."/>
            <person name="Su P."/>
            <person name="Kiefer A.F."/>
            <person name="Nichols A."/>
            <person name="Cepeda A.J."/>
            <person name="Yan W."/>
            <person name="Fan B."/>
            <person name="Jiang Y."/>
            <person name="Adhikari A."/>
            <person name="Zheng C.-J."/>
            <person name="Schuster L."/>
            <person name="Cowan T.M."/>
            <person name="Smanski M.J."/>
            <person name="Chevrette M.G."/>
            <person name="De Carvalho L.P.S."/>
            <person name="Shen B."/>
        </authorList>
    </citation>
    <scope>NUCLEOTIDE SEQUENCE [LARGE SCALE GENOMIC DNA]</scope>
    <source>
        <strain evidence="1 2">NPDC050545</strain>
    </source>
</reference>
<keyword evidence="2" id="KW-1185">Reference proteome</keyword>
<name>A0ABW7Z799_9ACTN</name>
<comment type="caution">
    <text evidence="1">The sequence shown here is derived from an EMBL/GenBank/DDBJ whole genome shotgun (WGS) entry which is preliminary data.</text>
</comment>
<evidence type="ECO:0000313" key="1">
    <source>
        <dbReference type="EMBL" id="MFI6504051.1"/>
    </source>
</evidence>
<gene>
    <name evidence="1" type="ORF">ACIBG2_42165</name>
</gene>
<accession>A0ABW7Z799</accession>
<proteinExistence type="predicted"/>
<sequence>MIMVIVLIEIALALLGVWAIQRLTDSRTPTQEHRREFDYVP</sequence>
<organism evidence="1 2">
    <name type="scientific">Nonomuraea typhae</name>
    <dbReference type="NCBI Taxonomy" id="2603600"/>
    <lineage>
        <taxon>Bacteria</taxon>
        <taxon>Bacillati</taxon>
        <taxon>Actinomycetota</taxon>
        <taxon>Actinomycetes</taxon>
        <taxon>Streptosporangiales</taxon>
        <taxon>Streptosporangiaceae</taxon>
        <taxon>Nonomuraea</taxon>
    </lineage>
</organism>
<dbReference type="RefSeq" id="WP_397089810.1">
    <property type="nucleotide sequence ID" value="NZ_JBITGY010000013.1"/>
</dbReference>